<dbReference type="InterPro" id="IPR000524">
    <property type="entry name" value="Tscrpt_reg_HTH_GntR"/>
</dbReference>
<keyword evidence="6" id="KW-1185">Reference proteome</keyword>
<dbReference type="SUPFAM" id="SSF48008">
    <property type="entry name" value="GntR ligand-binding domain-like"/>
    <property type="match status" value="1"/>
</dbReference>
<protein>
    <submittedName>
        <fullName evidence="5">DNA-binding FadR family transcriptional regulator</fullName>
    </submittedName>
</protein>
<evidence type="ECO:0000256" key="3">
    <source>
        <dbReference type="ARBA" id="ARBA00023163"/>
    </source>
</evidence>
<dbReference type="PRINTS" id="PR00035">
    <property type="entry name" value="HTHGNTR"/>
</dbReference>
<dbReference type="PANTHER" id="PTHR43537">
    <property type="entry name" value="TRANSCRIPTIONAL REGULATOR, GNTR FAMILY"/>
    <property type="match status" value="1"/>
</dbReference>
<dbReference type="InterPro" id="IPR036390">
    <property type="entry name" value="WH_DNA-bd_sf"/>
</dbReference>
<dbReference type="EMBL" id="VLLI01000002">
    <property type="protein sequence ID" value="TWJ03385.1"/>
    <property type="molecule type" value="Genomic_DNA"/>
</dbReference>
<dbReference type="Proteomes" id="UP000317010">
    <property type="component" value="Unassembled WGS sequence"/>
</dbReference>
<feature type="domain" description="HTH gntR-type" evidence="4">
    <location>
        <begin position="5"/>
        <end position="73"/>
    </location>
</feature>
<keyword evidence="1" id="KW-0805">Transcription regulation</keyword>
<dbReference type="InterPro" id="IPR008920">
    <property type="entry name" value="TF_FadR/GntR_C"/>
</dbReference>
<evidence type="ECO:0000313" key="5">
    <source>
        <dbReference type="EMBL" id="TWJ03385.1"/>
    </source>
</evidence>
<dbReference type="RefSeq" id="WP_144910047.1">
    <property type="nucleotide sequence ID" value="NZ_VLLI01000002.1"/>
</dbReference>
<dbReference type="InterPro" id="IPR036388">
    <property type="entry name" value="WH-like_DNA-bd_sf"/>
</dbReference>
<dbReference type="AlphaFoldDB" id="A0A562UDJ7"/>
<name>A0A562UDJ7_9SPHI</name>
<gene>
    <name evidence="5" type="ORF">JN11_00927</name>
</gene>
<dbReference type="GO" id="GO:0003677">
    <property type="term" value="F:DNA binding"/>
    <property type="evidence" value="ECO:0007669"/>
    <property type="project" value="UniProtKB-KW"/>
</dbReference>
<dbReference type="Gene3D" id="1.20.120.530">
    <property type="entry name" value="GntR ligand-binding domain-like"/>
    <property type="match status" value="1"/>
</dbReference>
<keyword evidence="3" id="KW-0804">Transcription</keyword>
<dbReference type="PROSITE" id="PS50949">
    <property type="entry name" value="HTH_GNTR"/>
    <property type="match status" value="1"/>
</dbReference>
<organism evidence="5 6">
    <name type="scientific">Mucilaginibacter frigoritolerans</name>
    <dbReference type="NCBI Taxonomy" id="652788"/>
    <lineage>
        <taxon>Bacteria</taxon>
        <taxon>Pseudomonadati</taxon>
        <taxon>Bacteroidota</taxon>
        <taxon>Sphingobacteriia</taxon>
        <taxon>Sphingobacteriales</taxon>
        <taxon>Sphingobacteriaceae</taxon>
        <taxon>Mucilaginibacter</taxon>
    </lineage>
</organism>
<dbReference type="SMART" id="SM00895">
    <property type="entry name" value="FCD"/>
    <property type="match status" value="1"/>
</dbReference>
<dbReference type="InterPro" id="IPR011711">
    <property type="entry name" value="GntR_C"/>
</dbReference>
<dbReference type="SUPFAM" id="SSF46785">
    <property type="entry name" value="Winged helix' DNA-binding domain"/>
    <property type="match status" value="1"/>
</dbReference>
<evidence type="ECO:0000256" key="2">
    <source>
        <dbReference type="ARBA" id="ARBA00023125"/>
    </source>
</evidence>
<dbReference type="GO" id="GO:0003700">
    <property type="term" value="F:DNA-binding transcription factor activity"/>
    <property type="evidence" value="ECO:0007669"/>
    <property type="project" value="InterPro"/>
</dbReference>
<dbReference type="OrthoDB" id="9799482at2"/>
<sequence>MAVKEKLSERITNQIRQDISKGKYPPNEKIPAEPELMKLYGVGRSTIREAIKSLSISGILKVQQGSGTMVNERLETESIDQKLKNADFDDIHAVRILLEGEMVKLAAINHTDEQIKEMEKCLEDRKLAILAEQPEQCANADIAFHTAIARASKNKVLAGLYTSFTTIIRDFFSRREAQGISHFAMSHHLHEELFKAIKAKKQKQAQQIILQILDNSY</sequence>
<keyword evidence="2 5" id="KW-0238">DNA-binding</keyword>
<dbReference type="PANTHER" id="PTHR43537:SF47">
    <property type="entry name" value="REGULATORY PROTEIN GNTR HTH"/>
    <property type="match status" value="1"/>
</dbReference>
<dbReference type="Pfam" id="PF07729">
    <property type="entry name" value="FCD"/>
    <property type="match status" value="1"/>
</dbReference>
<dbReference type="CDD" id="cd07377">
    <property type="entry name" value="WHTH_GntR"/>
    <property type="match status" value="1"/>
</dbReference>
<dbReference type="Pfam" id="PF00392">
    <property type="entry name" value="GntR"/>
    <property type="match status" value="1"/>
</dbReference>
<dbReference type="SMART" id="SM00345">
    <property type="entry name" value="HTH_GNTR"/>
    <property type="match status" value="1"/>
</dbReference>
<evidence type="ECO:0000256" key="1">
    <source>
        <dbReference type="ARBA" id="ARBA00023015"/>
    </source>
</evidence>
<evidence type="ECO:0000313" key="6">
    <source>
        <dbReference type="Proteomes" id="UP000317010"/>
    </source>
</evidence>
<reference evidence="5 6" key="1">
    <citation type="submission" date="2019-07" db="EMBL/GenBank/DDBJ databases">
        <title>Genomic Encyclopedia of Archaeal and Bacterial Type Strains, Phase II (KMG-II): from individual species to whole genera.</title>
        <authorList>
            <person name="Goeker M."/>
        </authorList>
    </citation>
    <scope>NUCLEOTIDE SEQUENCE [LARGE SCALE GENOMIC DNA]</scope>
    <source>
        <strain evidence="5 6">ATCC BAA-1854</strain>
    </source>
</reference>
<proteinExistence type="predicted"/>
<comment type="caution">
    <text evidence="5">The sequence shown here is derived from an EMBL/GenBank/DDBJ whole genome shotgun (WGS) entry which is preliminary data.</text>
</comment>
<accession>A0A562UDJ7</accession>
<evidence type="ECO:0000259" key="4">
    <source>
        <dbReference type="PROSITE" id="PS50949"/>
    </source>
</evidence>
<dbReference type="Gene3D" id="1.10.10.10">
    <property type="entry name" value="Winged helix-like DNA-binding domain superfamily/Winged helix DNA-binding domain"/>
    <property type="match status" value="1"/>
</dbReference>